<feature type="compositionally biased region" description="Low complexity" evidence="6">
    <location>
        <begin position="624"/>
        <end position="637"/>
    </location>
</feature>
<reference evidence="12 13" key="1">
    <citation type="submission" date="2018-08" db="EMBL/GenBank/DDBJ databases">
        <title>A genome reference for cultivated species of the human gut microbiota.</title>
        <authorList>
            <person name="Zou Y."/>
            <person name="Xue W."/>
            <person name="Luo G."/>
        </authorList>
    </citation>
    <scope>NUCLEOTIDE SEQUENCE [LARGE SCALE GENOMIC DNA]</scope>
    <source>
        <strain evidence="11 13">AF39-4</strain>
        <strain evidence="10 12">AM18-2AC</strain>
    </source>
</reference>
<dbReference type="Pfam" id="PF04542">
    <property type="entry name" value="Sigma70_r2"/>
    <property type="match status" value="1"/>
</dbReference>
<evidence type="ECO:0000256" key="3">
    <source>
        <dbReference type="ARBA" id="ARBA00023082"/>
    </source>
</evidence>
<dbReference type="GO" id="GO:0016987">
    <property type="term" value="F:sigma factor activity"/>
    <property type="evidence" value="ECO:0007669"/>
    <property type="project" value="UniProtKB-KW"/>
</dbReference>
<dbReference type="NCBIfam" id="TIGR02937">
    <property type="entry name" value="sigma70-ECF"/>
    <property type="match status" value="1"/>
</dbReference>
<dbReference type="Proteomes" id="UP000284267">
    <property type="component" value="Unassembled WGS sequence"/>
</dbReference>
<dbReference type="InterPro" id="IPR013249">
    <property type="entry name" value="RNA_pol_sigma70_r4_t2"/>
</dbReference>
<name>A0A414W589_9FIRM</name>
<feature type="domain" description="RNA polymerase sigma factor 70 region 4 type 2" evidence="9">
    <location>
        <begin position="150"/>
        <end position="201"/>
    </location>
</feature>
<evidence type="ECO:0000313" key="12">
    <source>
        <dbReference type="Proteomes" id="UP000284024"/>
    </source>
</evidence>
<dbReference type="InterPro" id="IPR007627">
    <property type="entry name" value="RNA_pol_sigma70_r2"/>
</dbReference>
<feature type="compositionally biased region" description="Low complexity" evidence="6">
    <location>
        <begin position="375"/>
        <end position="389"/>
    </location>
</feature>
<keyword evidence="3" id="KW-0731">Sigma factor</keyword>
<dbReference type="Gene3D" id="1.10.1740.10">
    <property type="match status" value="1"/>
</dbReference>
<proteinExistence type="inferred from homology"/>
<dbReference type="AlphaFoldDB" id="A0A414W589"/>
<gene>
    <name evidence="11" type="ORF">DW040_01485</name>
    <name evidence="10" type="ORF">DW222_00925</name>
</gene>
<dbReference type="InterPro" id="IPR039425">
    <property type="entry name" value="RNA_pol_sigma-70-like"/>
</dbReference>
<feature type="region of interest" description="Disordered" evidence="6">
    <location>
        <begin position="624"/>
        <end position="652"/>
    </location>
</feature>
<feature type="region of interest" description="Disordered" evidence="6">
    <location>
        <begin position="258"/>
        <end position="316"/>
    </location>
</feature>
<dbReference type="InterPro" id="IPR014284">
    <property type="entry name" value="RNA_pol_sigma-70_dom"/>
</dbReference>
<dbReference type="Pfam" id="PF08281">
    <property type="entry name" value="Sigma70_r4_2"/>
    <property type="match status" value="1"/>
</dbReference>
<organism evidence="10 12">
    <name type="scientific">Blautia obeum</name>
    <dbReference type="NCBI Taxonomy" id="40520"/>
    <lineage>
        <taxon>Bacteria</taxon>
        <taxon>Bacillati</taxon>
        <taxon>Bacillota</taxon>
        <taxon>Clostridia</taxon>
        <taxon>Lachnospirales</taxon>
        <taxon>Lachnospiraceae</taxon>
        <taxon>Blautia</taxon>
    </lineage>
</organism>
<dbReference type="PANTHER" id="PTHR43133:SF8">
    <property type="entry name" value="RNA POLYMERASE SIGMA FACTOR HI_1459-RELATED"/>
    <property type="match status" value="1"/>
</dbReference>
<evidence type="ECO:0000313" key="11">
    <source>
        <dbReference type="EMBL" id="RHK98003.1"/>
    </source>
</evidence>
<feature type="transmembrane region" description="Helical" evidence="7">
    <location>
        <begin position="323"/>
        <end position="345"/>
    </location>
</feature>
<keyword evidence="7" id="KW-1133">Transmembrane helix</keyword>
<keyword evidence="7" id="KW-0812">Transmembrane</keyword>
<dbReference type="GO" id="GO:0006352">
    <property type="term" value="P:DNA-templated transcription initiation"/>
    <property type="evidence" value="ECO:0007669"/>
    <property type="project" value="InterPro"/>
</dbReference>
<dbReference type="InterPro" id="IPR013324">
    <property type="entry name" value="RNA_pol_sigma_r3/r4-like"/>
</dbReference>
<evidence type="ECO:0000259" key="8">
    <source>
        <dbReference type="Pfam" id="PF04542"/>
    </source>
</evidence>
<sequence length="846" mass="93630">MICYKCQKYVEKSAEKCPYCGTDFKFSEKLIQQAIEGKETAQQELYNRTYSDVYFTILAITKDNDLIMDVLQDTYLTAFQKLEQLKESNSFRAWVRSIAHNKTLNALRDRRVLYTASVVSVETENVLNVEDNRIENMPEATIDQQETSRLVKEILDVLPDEQRIVIGMFYYDQMSVSEIAEELECSENTVKSRLNYGRKKIQTKVLELEKNGTKLYSLAPLPFFIWLLRNLYEQPDKDIFDAIRQKYILGKGVAQKKDSSGEAADSKSETDLGEGKSESGADTSQGSESGDQTENSPGQSKESDLLKKASSSMKTGSSASQGLLFRLLAGAAAVAVIGTGAYFGYQHMKPDEKIEKEALDTEGKPKENPTESPQPEVTATPEPTATPTVTPSPTPEPVKTVREEIESTGYQYIGGTSYDVTYTGGVIYQENGPDAGISLSEAPTGVAGVIKRDMDGDGEEEYLLAVLKPREQDFLKNGKMDAALYFEVYKEQDGNLVLQGGTADEDAYAVHITEFFPNVKVVCSGTTVYVVEEAMAAFSADPGNSGASYTYTGTGFSCKRAEAMDGAIESEFTDPVANASEEDLLCQITIPQIYDEGNYSIVSLVYSGTPQAVTLEYRDNGYVEAESSSDDASASSETENVDAAENEPESTDMEAQIAEEDEALKAQGYTLPDFTSYDEVIRAYKTVLEKEDTYEEMLADGITNMGMQNIINNDSRTDKLSYVGYTELDLDGDGSDELVILNSDGDIYDVYTKKEGQIKKVFQSWNYREGAWLAQGNLICHSATGGAGYHGFDVFELADGNLKTKESIQVDDSINPEDGDKLDELQKKYFDMEMNVLFNPLSEFEK</sequence>
<evidence type="ECO:0000256" key="4">
    <source>
        <dbReference type="ARBA" id="ARBA00023125"/>
    </source>
</evidence>
<evidence type="ECO:0000256" key="7">
    <source>
        <dbReference type="SAM" id="Phobius"/>
    </source>
</evidence>
<dbReference type="EMBL" id="QROE01000001">
    <property type="protein sequence ID" value="RHK98003.1"/>
    <property type="molecule type" value="Genomic_DNA"/>
</dbReference>
<keyword evidence="4" id="KW-0238">DNA-binding</keyword>
<feature type="compositionally biased region" description="Basic and acidic residues" evidence="6">
    <location>
        <begin position="258"/>
        <end position="279"/>
    </location>
</feature>
<dbReference type="EMBL" id="QRJH01000001">
    <property type="protein sequence ID" value="RHH21031.1"/>
    <property type="molecule type" value="Genomic_DNA"/>
</dbReference>
<evidence type="ECO:0000256" key="1">
    <source>
        <dbReference type="ARBA" id="ARBA00010641"/>
    </source>
</evidence>
<accession>A0A414W589</accession>
<dbReference type="RefSeq" id="WP_118235408.1">
    <property type="nucleotide sequence ID" value="NZ_CABJDZ010000001.1"/>
</dbReference>
<keyword evidence="7" id="KW-0472">Membrane</keyword>
<keyword evidence="5" id="KW-0804">Transcription</keyword>
<dbReference type="Gene3D" id="1.10.10.10">
    <property type="entry name" value="Winged helix-like DNA-binding domain superfamily/Winged helix DNA-binding domain"/>
    <property type="match status" value="1"/>
</dbReference>
<feature type="compositionally biased region" description="Basic and acidic residues" evidence="6">
    <location>
        <begin position="359"/>
        <end position="369"/>
    </location>
</feature>
<dbReference type="GO" id="GO:0003677">
    <property type="term" value="F:DNA binding"/>
    <property type="evidence" value="ECO:0007669"/>
    <property type="project" value="UniProtKB-KW"/>
</dbReference>
<dbReference type="CDD" id="cd06171">
    <property type="entry name" value="Sigma70_r4"/>
    <property type="match status" value="1"/>
</dbReference>
<dbReference type="SUPFAM" id="SSF88946">
    <property type="entry name" value="Sigma2 domain of RNA polymerase sigma factors"/>
    <property type="match status" value="1"/>
</dbReference>
<comment type="caution">
    <text evidence="10">The sequence shown here is derived from an EMBL/GenBank/DDBJ whole genome shotgun (WGS) entry which is preliminary data.</text>
</comment>
<evidence type="ECO:0000313" key="13">
    <source>
        <dbReference type="Proteomes" id="UP000284267"/>
    </source>
</evidence>
<keyword evidence="2" id="KW-0805">Transcription regulation</keyword>
<evidence type="ECO:0000313" key="10">
    <source>
        <dbReference type="EMBL" id="RHH21031.1"/>
    </source>
</evidence>
<protein>
    <submittedName>
        <fullName evidence="10">Uncharacterized protein</fullName>
    </submittedName>
</protein>
<feature type="region of interest" description="Disordered" evidence="6">
    <location>
        <begin position="359"/>
        <end position="398"/>
    </location>
</feature>
<evidence type="ECO:0000259" key="9">
    <source>
        <dbReference type="Pfam" id="PF08281"/>
    </source>
</evidence>
<dbReference type="InterPro" id="IPR013325">
    <property type="entry name" value="RNA_pol_sigma_r2"/>
</dbReference>
<dbReference type="Proteomes" id="UP000284024">
    <property type="component" value="Unassembled WGS sequence"/>
</dbReference>
<evidence type="ECO:0000256" key="6">
    <source>
        <dbReference type="SAM" id="MobiDB-lite"/>
    </source>
</evidence>
<dbReference type="InterPro" id="IPR036388">
    <property type="entry name" value="WH-like_DNA-bd_sf"/>
</dbReference>
<dbReference type="SUPFAM" id="SSF88659">
    <property type="entry name" value="Sigma3 and sigma4 domains of RNA polymerase sigma factors"/>
    <property type="match status" value="1"/>
</dbReference>
<comment type="similarity">
    <text evidence="1">Belongs to the sigma-70 factor family. ECF subfamily.</text>
</comment>
<feature type="compositionally biased region" description="Polar residues" evidence="6">
    <location>
        <begin position="280"/>
        <end position="300"/>
    </location>
</feature>
<dbReference type="PANTHER" id="PTHR43133">
    <property type="entry name" value="RNA POLYMERASE ECF-TYPE SIGMA FACTO"/>
    <property type="match status" value="1"/>
</dbReference>
<feature type="domain" description="RNA polymerase sigma-70 region 2" evidence="8">
    <location>
        <begin position="45"/>
        <end position="111"/>
    </location>
</feature>
<feature type="compositionally biased region" description="Acidic residues" evidence="6">
    <location>
        <begin position="639"/>
        <end position="652"/>
    </location>
</feature>
<evidence type="ECO:0000256" key="2">
    <source>
        <dbReference type="ARBA" id="ARBA00023015"/>
    </source>
</evidence>
<evidence type="ECO:0000256" key="5">
    <source>
        <dbReference type="ARBA" id="ARBA00023163"/>
    </source>
</evidence>